<comment type="caution">
    <text evidence="3">The sequence shown here is derived from an EMBL/GenBank/DDBJ whole genome shotgun (WGS) entry which is preliminary data.</text>
</comment>
<gene>
    <name evidence="3" type="ORF">LZZ85_10035</name>
</gene>
<organism evidence="3 4">
    <name type="scientific">Terrimonas ginsenosidimutans</name>
    <dbReference type="NCBI Taxonomy" id="2908004"/>
    <lineage>
        <taxon>Bacteria</taxon>
        <taxon>Pseudomonadati</taxon>
        <taxon>Bacteroidota</taxon>
        <taxon>Chitinophagia</taxon>
        <taxon>Chitinophagales</taxon>
        <taxon>Chitinophagaceae</taxon>
        <taxon>Terrimonas</taxon>
    </lineage>
</organism>
<name>A0ABS9KQP3_9BACT</name>
<keyword evidence="4" id="KW-1185">Reference proteome</keyword>
<dbReference type="EMBL" id="JAKLTR010000005">
    <property type="protein sequence ID" value="MCG2614623.1"/>
    <property type="molecule type" value="Genomic_DNA"/>
</dbReference>
<protein>
    <recommendedName>
        <fullName evidence="5">Collagen-like protein</fullName>
    </recommendedName>
</protein>
<proteinExistence type="predicted"/>
<accession>A0ABS9KQP3</accession>
<sequence length="208" mass="21953">MRKLRFLALSSLAVLFIASSCTKEGPEGPAGAAGAQGPAGTPGTPGTPGAGQTIYSDWYTTVAADWVEGYIAPNNYNVSLVYNRAATAVTQAILDRGVVLCYGKNFTIGQNTRMTSAVLLPYLENFNGQHYGAIASVGKITFTYDPVDGADRPIAQIAGIAYRYIVIAGSLSGRSMKYGGFTKDQLQNMTYEQVASTFDIPAVGGNVK</sequence>
<feature type="signal peptide" evidence="2">
    <location>
        <begin position="1"/>
        <end position="22"/>
    </location>
</feature>
<evidence type="ECO:0000313" key="3">
    <source>
        <dbReference type="EMBL" id="MCG2614623.1"/>
    </source>
</evidence>
<evidence type="ECO:0008006" key="5">
    <source>
        <dbReference type="Google" id="ProtNLM"/>
    </source>
</evidence>
<dbReference type="Gene3D" id="1.20.5.320">
    <property type="entry name" value="6-Phosphogluconate Dehydrogenase, domain 3"/>
    <property type="match status" value="1"/>
</dbReference>
<dbReference type="PROSITE" id="PS51257">
    <property type="entry name" value="PROKAR_LIPOPROTEIN"/>
    <property type="match status" value="1"/>
</dbReference>
<evidence type="ECO:0000256" key="1">
    <source>
        <dbReference type="SAM" id="MobiDB-lite"/>
    </source>
</evidence>
<feature type="compositionally biased region" description="Low complexity" evidence="1">
    <location>
        <begin position="27"/>
        <end position="44"/>
    </location>
</feature>
<feature type="region of interest" description="Disordered" evidence="1">
    <location>
        <begin position="27"/>
        <end position="47"/>
    </location>
</feature>
<feature type="chain" id="PRO_5045523133" description="Collagen-like protein" evidence="2">
    <location>
        <begin position="23"/>
        <end position="208"/>
    </location>
</feature>
<reference evidence="3" key="1">
    <citation type="submission" date="2022-01" db="EMBL/GenBank/DDBJ databases">
        <authorList>
            <person name="Jo J.-H."/>
            <person name="Im W.-T."/>
        </authorList>
    </citation>
    <scope>NUCLEOTIDE SEQUENCE</scope>
    <source>
        <strain evidence="3">NA20</strain>
    </source>
</reference>
<keyword evidence="2" id="KW-0732">Signal</keyword>
<evidence type="ECO:0000256" key="2">
    <source>
        <dbReference type="SAM" id="SignalP"/>
    </source>
</evidence>
<dbReference type="Proteomes" id="UP001165367">
    <property type="component" value="Unassembled WGS sequence"/>
</dbReference>
<dbReference type="RefSeq" id="WP_237871217.1">
    <property type="nucleotide sequence ID" value="NZ_JAKLTR010000005.1"/>
</dbReference>
<evidence type="ECO:0000313" key="4">
    <source>
        <dbReference type="Proteomes" id="UP001165367"/>
    </source>
</evidence>